<keyword evidence="1" id="KW-0812">Transmembrane</keyword>
<name>G7YE99_CLOSI</name>
<dbReference type="AlphaFoldDB" id="G7YE99"/>
<gene>
    <name evidence="2" type="ORF">CLF_105825</name>
</gene>
<evidence type="ECO:0000313" key="2">
    <source>
        <dbReference type="EMBL" id="GAA51282.1"/>
    </source>
</evidence>
<keyword evidence="3" id="KW-1185">Reference proteome</keyword>
<reference evidence="2" key="1">
    <citation type="journal article" date="2011" name="Genome Biol.">
        <title>The draft genome of the carcinogenic human liver fluke Clonorchis sinensis.</title>
        <authorList>
            <person name="Wang X."/>
            <person name="Chen W."/>
            <person name="Huang Y."/>
            <person name="Sun J."/>
            <person name="Men J."/>
            <person name="Liu H."/>
            <person name="Luo F."/>
            <person name="Guo L."/>
            <person name="Lv X."/>
            <person name="Deng C."/>
            <person name="Zhou C."/>
            <person name="Fan Y."/>
            <person name="Li X."/>
            <person name="Huang L."/>
            <person name="Hu Y."/>
            <person name="Liang C."/>
            <person name="Hu X."/>
            <person name="Xu J."/>
            <person name="Yu X."/>
        </authorList>
    </citation>
    <scope>NUCLEOTIDE SEQUENCE [LARGE SCALE GENOMIC DNA]</scope>
    <source>
        <strain evidence="2">Henan</strain>
    </source>
</reference>
<keyword evidence="1" id="KW-1133">Transmembrane helix</keyword>
<proteinExistence type="predicted"/>
<dbReference type="Proteomes" id="UP000008909">
    <property type="component" value="Unassembled WGS sequence"/>
</dbReference>
<reference key="2">
    <citation type="submission" date="2011-10" db="EMBL/GenBank/DDBJ databases">
        <title>The genome and transcriptome sequence of Clonorchis sinensis provide insights into the carcinogenic liver fluke.</title>
        <authorList>
            <person name="Wang X."/>
            <person name="Huang Y."/>
            <person name="Chen W."/>
            <person name="Liu H."/>
            <person name="Guo L."/>
            <person name="Chen Y."/>
            <person name="Luo F."/>
            <person name="Zhou W."/>
            <person name="Sun J."/>
            <person name="Mao Q."/>
            <person name="Liang P."/>
            <person name="Zhou C."/>
            <person name="Tian Y."/>
            <person name="Men J."/>
            <person name="Lv X."/>
            <person name="Huang L."/>
            <person name="Zhou J."/>
            <person name="Hu Y."/>
            <person name="Li R."/>
            <person name="Zhang F."/>
            <person name="Lei H."/>
            <person name="Li X."/>
            <person name="Hu X."/>
            <person name="Liang C."/>
            <person name="Xu J."/>
            <person name="Wu Z."/>
            <person name="Yu X."/>
        </authorList>
    </citation>
    <scope>NUCLEOTIDE SEQUENCE</scope>
    <source>
        <strain>Henan</strain>
    </source>
</reference>
<dbReference type="EMBL" id="DF143133">
    <property type="protein sequence ID" value="GAA51282.1"/>
    <property type="molecule type" value="Genomic_DNA"/>
</dbReference>
<feature type="transmembrane region" description="Helical" evidence="1">
    <location>
        <begin position="51"/>
        <end position="70"/>
    </location>
</feature>
<accession>G7YE99</accession>
<protein>
    <submittedName>
        <fullName evidence="2">Uncharacterized protein</fullName>
    </submittedName>
</protein>
<feature type="transmembrane region" description="Helical" evidence="1">
    <location>
        <begin position="21"/>
        <end position="39"/>
    </location>
</feature>
<evidence type="ECO:0000256" key="1">
    <source>
        <dbReference type="SAM" id="Phobius"/>
    </source>
</evidence>
<sequence length="126" mass="14184">MIGANSLVVELDPVRRHGNAFARYHVLVPITFVDVLTVLESHTGMANLQKIIIPIGLIAYLLCGTLAAILPRISEDKRGAYLDLPWGKRSSVFEHIPPEHAIWEEELRPIISQHKRGAYIDLPWGR</sequence>
<evidence type="ECO:0000313" key="3">
    <source>
        <dbReference type="Proteomes" id="UP000008909"/>
    </source>
</evidence>
<keyword evidence="1" id="KW-0472">Membrane</keyword>
<organism evidence="2 3">
    <name type="scientific">Clonorchis sinensis</name>
    <name type="common">Chinese liver fluke</name>
    <dbReference type="NCBI Taxonomy" id="79923"/>
    <lineage>
        <taxon>Eukaryota</taxon>
        <taxon>Metazoa</taxon>
        <taxon>Spiralia</taxon>
        <taxon>Lophotrochozoa</taxon>
        <taxon>Platyhelminthes</taxon>
        <taxon>Trematoda</taxon>
        <taxon>Digenea</taxon>
        <taxon>Opisthorchiida</taxon>
        <taxon>Opisthorchiata</taxon>
        <taxon>Opisthorchiidae</taxon>
        <taxon>Clonorchis</taxon>
    </lineage>
</organism>